<name>A0A3B4Z222_9TELE</name>
<dbReference type="GO" id="GO:0008349">
    <property type="term" value="F:MAP kinase kinase kinase kinase activity"/>
    <property type="evidence" value="ECO:0007669"/>
    <property type="project" value="TreeGrafter"/>
</dbReference>
<dbReference type="STRING" id="144197.ENSSPAP00000002710"/>
<dbReference type="EC" id="2.7.11.1" evidence="2"/>
<evidence type="ECO:0000256" key="7">
    <source>
        <dbReference type="PROSITE-ProRule" id="PRU10141"/>
    </source>
</evidence>
<keyword evidence="3" id="KW-0723">Serine/threonine-protein kinase</keyword>
<keyword evidence="6 7" id="KW-0067">ATP-binding</keyword>
<evidence type="ECO:0000256" key="2">
    <source>
        <dbReference type="ARBA" id="ARBA00012513"/>
    </source>
</evidence>
<evidence type="ECO:0000256" key="5">
    <source>
        <dbReference type="ARBA" id="ARBA00022777"/>
    </source>
</evidence>
<dbReference type="PROSITE" id="PS00107">
    <property type="entry name" value="PROTEIN_KINASE_ATP"/>
    <property type="match status" value="1"/>
</dbReference>
<evidence type="ECO:0000256" key="4">
    <source>
        <dbReference type="ARBA" id="ARBA00022741"/>
    </source>
</evidence>
<dbReference type="SUPFAM" id="SSF56112">
    <property type="entry name" value="Protein kinase-like (PK-like)"/>
    <property type="match status" value="1"/>
</dbReference>
<sequence length="185" mass="20772">AADFPNPPGGQILTSPQSDFELIQRIGSGTYGDVYKARNVNTGELAAIKVIKLEPGEDFAVVQQEIIMMKDCKHSNIVAYFGSYLRRDKLWISMEYCGGGSLQDIYHVTGPLSESQIAYMSRETLQGLYYLHNKGKMHRDIKVSADSSVQNMHVGEAYKLIKHRSMWCMLLAVGCRQNIMNLFTA</sequence>
<dbReference type="FunFam" id="1.10.510.10:FF:001707">
    <property type="entry name" value="Mitogen-activated protein kinase kinase kinase kinase"/>
    <property type="match status" value="1"/>
</dbReference>
<dbReference type="GO" id="GO:0005524">
    <property type="term" value="F:ATP binding"/>
    <property type="evidence" value="ECO:0007669"/>
    <property type="project" value="UniProtKB-UniRule"/>
</dbReference>
<comment type="similarity">
    <text evidence="1">Belongs to the protein kinase superfamily. STE Ser/Thr protein kinase family. STE20 subfamily.</text>
</comment>
<evidence type="ECO:0000256" key="1">
    <source>
        <dbReference type="ARBA" id="ARBA00008874"/>
    </source>
</evidence>
<reference evidence="9" key="1">
    <citation type="submission" date="2023-09" db="UniProtKB">
        <authorList>
            <consortium name="Ensembl"/>
        </authorList>
    </citation>
    <scope>IDENTIFICATION</scope>
</reference>
<evidence type="ECO:0000256" key="6">
    <source>
        <dbReference type="ARBA" id="ARBA00022840"/>
    </source>
</evidence>
<evidence type="ECO:0000313" key="9">
    <source>
        <dbReference type="Ensembl" id="ENSSPAP00000002710.1"/>
    </source>
</evidence>
<protein>
    <recommendedName>
        <fullName evidence="2">non-specific serine/threonine protein kinase</fullName>
        <ecNumber evidence="2">2.7.11.1</ecNumber>
    </recommendedName>
</protein>
<dbReference type="InterPro" id="IPR017441">
    <property type="entry name" value="Protein_kinase_ATP_BS"/>
</dbReference>
<dbReference type="GeneTree" id="ENSGT00940000155483"/>
<keyword evidence="5" id="KW-0418">Kinase</keyword>
<keyword evidence="5" id="KW-0808">Transferase</keyword>
<dbReference type="InterPro" id="IPR000719">
    <property type="entry name" value="Prot_kinase_dom"/>
</dbReference>
<dbReference type="Gene3D" id="1.10.510.10">
    <property type="entry name" value="Transferase(Phosphotransferase) domain 1"/>
    <property type="match status" value="1"/>
</dbReference>
<feature type="binding site" evidence="7">
    <location>
        <position position="49"/>
    </location>
    <ligand>
        <name>ATP</name>
        <dbReference type="ChEBI" id="CHEBI:30616"/>
    </ligand>
</feature>
<dbReference type="AlphaFoldDB" id="A0A3B4Z222"/>
<dbReference type="InterPro" id="IPR050629">
    <property type="entry name" value="STE20/SPS1-PAK"/>
</dbReference>
<keyword evidence="4 7" id="KW-0547">Nucleotide-binding</keyword>
<evidence type="ECO:0000256" key="3">
    <source>
        <dbReference type="ARBA" id="ARBA00022527"/>
    </source>
</evidence>
<dbReference type="Pfam" id="PF00069">
    <property type="entry name" value="Pkinase"/>
    <property type="match status" value="1"/>
</dbReference>
<dbReference type="PROSITE" id="PS50011">
    <property type="entry name" value="PROTEIN_KINASE_DOM"/>
    <property type="match status" value="1"/>
</dbReference>
<dbReference type="InterPro" id="IPR011009">
    <property type="entry name" value="Kinase-like_dom_sf"/>
</dbReference>
<dbReference type="Ensembl" id="ENSSPAT00000002754.1">
    <property type="protein sequence ID" value="ENSSPAP00000002710.1"/>
    <property type="gene ID" value="ENSSPAG00000002054.1"/>
</dbReference>
<accession>A0A3B4Z222</accession>
<feature type="domain" description="Protein kinase" evidence="8">
    <location>
        <begin position="20"/>
        <end position="185"/>
    </location>
</feature>
<evidence type="ECO:0000259" key="8">
    <source>
        <dbReference type="PROSITE" id="PS50011"/>
    </source>
</evidence>
<dbReference type="PANTHER" id="PTHR48012">
    <property type="entry name" value="STERILE20-LIKE KINASE, ISOFORM B-RELATED"/>
    <property type="match status" value="1"/>
</dbReference>
<dbReference type="PANTHER" id="PTHR48012:SF17">
    <property type="entry name" value="MITOGEN-ACTIVATED PROTEIN KINASE KINASE KINASE KINASE 3"/>
    <property type="match status" value="1"/>
</dbReference>
<organism evidence="9">
    <name type="scientific">Stegastes partitus</name>
    <name type="common">bicolor damselfish</name>
    <dbReference type="NCBI Taxonomy" id="144197"/>
    <lineage>
        <taxon>Eukaryota</taxon>
        <taxon>Metazoa</taxon>
        <taxon>Chordata</taxon>
        <taxon>Craniata</taxon>
        <taxon>Vertebrata</taxon>
        <taxon>Euteleostomi</taxon>
        <taxon>Actinopterygii</taxon>
        <taxon>Neopterygii</taxon>
        <taxon>Teleostei</taxon>
        <taxon>Neoteleostei</taxon>
        <taxon>Acanthomorphata</taxon>
        <taxon>Ovalentaria</taxon>
        <taxon>Pomacentridae</taxon>
        <taxon>Stegastes</taxon>
    </lineage>
</organism>
<dbReference type="GO" id="GO:0005737">
    <property type="term" value="C:cytoplasm"/>
    <property type="evidence" value="ECO:0007669"/>
    <property type="project" value="TreeGrafter"/>
</dbReference>
<proteinExistence type="inferred from homology"/>